<dbReference type="InterPro" id="IPR018456">
    <property type="entry name" value="PTR2_symporter_CS"/>
</dbReference>
<keyword evidence="4" id="KW-0571">Peptide transport</keyword>
<feature type="domain" description="Major facilitator superfamily (MFS) profile" evidence="9">
    <location>
        <begin position="1"/>
        <end position="216"/>
    </location>
</feature>
<name>A0A3R7PF49_PENVA</name>
<keyword evidence="4" id="KW-0653">Protein transport</keyword>
<feature type="transmembrane region" description="Helical" evidence="8">
    <location>
        <begin position="127"/>
        <end position="150"/>
    </location>
</feature>
<keyword evidence="11" id="KW-1185">Reference proteome</keyword>
<gene>
    <name evidence="10" type="ORF">C7M84_017867</name>
</gene>
<comment type="similarity">
    <text evidence="2 7">Belongs to the major facilitator superfamily. Proton-dependent oligopeptide transporter (POT/PTR) (TC 2.A.17) family.</text>
</comment>
<feature type="transmembrane region" description="Helical" evidence="8">
    <location>
        <begin position="66"/>
        <end position="90"/>
    </location>
</feature>
<dbReference type="OrthoDB" id="8904098at2759"/>
<dbReference type="PROSITE" id="PS01022">
    <property type="entry name" value="PTR2_1"/>
    <property type="match status" value="1"/>
</dbReference>
<dbReference type="PROSITE" id="PS01023">
    <property type="entry name" value="PTR2_2"/>
    <property type="match status" value="1"/>
</dbReference>
<dbReference type="GO" id="GO:0006857">
    <property type="term" value="P:oligopeptide transport"/>
    <property type="evidence" value="ECO:0007669"/>
    <property type="project" value="InterPro"/>
</dbReference>
<reference evidence="10 11" key="1">
    <citation type="submission" date="2018-04" db="EMBL/GenBank/DDBJ databases">
        <authorList>
            <person name="Zhang X."/>
            <person name="Yuan J."/>
            <person name="Li F."/>
            <person name="Xiang J."/>
        </authorList>
    </citation>
    <scope>NUCLEOTIDE SEQUENCE [LARGE SCALE GENOMIC DNA]</scope>
    <source>
        <tissue evidence="10">Muscle</tissue>
    </source>
</reference>
<protein>
    <submittedName>
        <fullName evidence="10">Putative peptide transporter family 1-like</fullName>
    </submittedName>
</protein>
<feature type="transmembrane region" description="Helical" evidence="8">
    <location>
        <begin position="170"/>
        <end position="189"/>
    </location>
</feature>
<feature type="non-terminal residue" evidence="10">
    <location>
        <position position="216"/>
    </location>
</feature>
<dbReference type="PROSITE" id="PS50850">
    <property type="entry name" value="MFS"/>
    <property type="match status" value="1"/>
</dbReference>
<keyword evidence="3 7" id="KW-0812">Transmembrane</keyword>
<dbReference type="Proteomes" id="UP000283509">
    <property type="component" value="Unassembled WGS sequence"/>
</dbReference>
<dbReference type="GO" id="GO:0022857">
    <property type="term" value="F:transmembrane transporter activity"/>
    <property type="evidence" value="ECO:0007669"/>
    <property type="project" value="InterPro"/>
</dbReference>
<dbReference type="InterPro" id="IPR020846">
    <property type="entry name" value="MFS_dom"/>
</dbReference>
<feature type="transmembrane region" description="Helical" evidence="8">
    <location>
        <begin position="96"/>
        <end position="115"/>
    </location>
</feature>
<dbReference type="GO" id="GO:0016020">
    <property type="term" value="C:membrane"/>
    <property type="evidence" value="ECO:0007669"/>
    <property type="project" value="UniProtKB-SubCell"/>
</dbReference>
<dbReference type="InterPro" id="IPR036259">
    <property type="entry name" value="MFS_trans_sf"/>
</dbReference>
<reference evidence="10 11" key="2">
    <citation type="submission" date="2019-01" db="EMBL/GenBank/DDBJ databases">
        <title>The decoding of complex shrimp genome reveals the adaptation for benthos swimmer, frequently molting mechanism and breeding impact on genome.</title>
        <authorList>
            <person name="Sun Y."/>
            <person name="Gao Y."/>
            <person name="Yu Y."/>
        </authorList>
    </citation>
    <scope>NUCLEOTIDE SEQUENCE [LARGE SCALE GENOMIC DNA]</scope>
    <source>
        <tissue evidence="10">Muscle</tissue>
    </source>
</reference>
<dbReference type="Gene3D" id="1.20.1250.20">
    <property type="entry name" value="MFS general substrate transporter like domains"/>
    <property type="match status" value="1"/>
</dbReference>
<evidence type="ECO:0000256" key="1">
    <source>
        <dbReference type="ARBA" id="ARBA00004141"/>
    </source>
</evidence>
<evidence type="ECO:0000256" key="5">
    <source>
        <dbReference type="ARBA" id="ARBA00022989"/>
    </source>
</evidence>
<dbReference type="PANTHER" id="PTHR11654">
    <property type="entry name" value="OLIGOPEPTIDE TRANSPORTER-RELATED"/>
    <property type="match status" value="1"/>
</dbReference>
<dbReference type="InterPro" id="IPR000109">
    <property type="entry name" value="POT_fam"/>
</dbReference>
<organism evidence="10 11">
    <name type="scientific">Penaeus vannamei</name>
    <name type="common">Whiteleg shrimp</name>
    <name type="synonym">Litopenaeus vannamei</name>
    <dbReference type="NCBI Taxonomy" id="6689"/>
    <lineage>
        <taxon>Eukaryota</taxon>
        <taxon>Metazoa</taxon>
        <taxon>Ecdysozoa</taxon>
        <taxon>Arthropoda</taxon>
        <taxon>Crustacea</taxon>
        <taxon>Multicrustacea</taxon>
        <taxon>Malacostraca</taxon>
        <taxon>Eumalacostraca</taxon>
        <taxon>Eucarida</taxon>
        <taxon>Decapoda</taxon>
        <taxon>Dendrobranchiata</taxon>
        <taxon>Penaeoidea</taxon>
        <taxon>Penaeidae</taxon>
        <taxon>Penaeus</taxon>
    </lineage>
</organism>
<proteinExistence type="inferred from homology"/>
<dbReference type="AlphaFoldDB" id="A0A3R7PF49"/>
<evidence type="ECO:0000313" key="10">
    <source>
        <dbReference type="EMBL" id="ROT64216.1"/>
    </source>
</evidence>
<keyword evidence="5 8" id="KW-1133">Transmembrane helix</keyword>
<evidence type="ECO:0000256" key="3">
    <source>
        <dbReference type="ARBA" id="ARBA00022692"/>
    </source>
</evidence>
<accession>A0A3R7PF49</accession>
<keyword evidence="6 8" id="KW-0472">Membrane</keyword>
<evidence type="ECO:0000256" key="2">
    <source>
        <dbReference type="ARBA" id="ARBA00005982"/>
    </source>
</evidence>
<dbReference type="Pfam" id="PF00854">
    <property type="entry name" value="PTR2"/>
    <property type="match status" value="1"/>
</dbReference>
<evidence type="ECO:0000256" key="4">
    <source>
        <dbReference type="ARBA" id="ARBA00022856"/>
    </source>
</evidence>
<evidence type="ECO:0000259" key="9">
    <source>
        <dbReference type="PROSITE" id="PS50850"/>
    </source>
</evidence>
<dbReference type="EMBL" id="QCYY01003298">
    <property type="protein sequence ID" value="ROT64216.1"/>
    <property type="molecule type" value="Genomic_DNA"/>
</dbReference>
<dbReference type="STRING" id="6689.A0A3R7PF49"/>
<keyword evidence="7" id="KW-0813">Transport</keyword>
<comment type="subcellular location">
    <subcellularLocation>
        <location evidence="1 7">Membrane</location>
        <topology evidence="1 7">Multi-pass membrane protein</topology>
    </subcellularLocation>
</comment>
<evidence type="ECO:0000256" key="6">
    <source>
        <dbReference type="ARBA" id="ARBA00023136"/>
    </source>
</evidence>
<evidence type="ECO:0000256" key="7">
    <source>
        <dbReference type="RuleBase" id="RU003755"/>
    </source>
</evidence>
<sequence length="216" mass="24289">MLSRKDQAMLRELEERQNRKKLAYPKSVFFIIGNEFCERFSYYGMKAILTLYLKFQLMFSEDDSTIIYHVWAMLCYFTPVIGAIIADTFLGRFRTIFYISIIYVIGNGVLSLSAIPPIMPDLSTKIAVSLIGLLLIALGTGGIKPCVSAFGGDQFVLPQQERQLAQFFSIFYFSINAGSLISTFVTPVLRDDIKCFNDDCYSLAFGVPAVLMLVAL</sequence>
<evidence type="ECO:0000256" key="8">
    <source>
        <dbReference type="SAM" id="Phobius"/>
    </source>
</evidence>
<evidence type="ECO:0000313" key="11">
    <source>
        <dbReference type="Proteomes" id="UP000283509"/>
    </source>
</evidence>
<dbReference type="SUPFAM" id="SSF103473">
    <property type="entry name" value="MFS general substrate transporter"/>
    <property type="match status" value="1"/>
</dbReference>
<comment type="caution">
    <text evidence="10">The sequence shown here is derived from an EMBL/GenBank/DDBJ whole genome shotgun (WGS) entry which is preliminary data.</text>
</comment>